<dbReference type="EMBL" id="CP046415">
    <property type="protein sequence ID" value="QGT78900.1"/>
    <property type="molecule type" value="Genomic_DNA"/>
</dbReference>
<evidence type="ECO:0000256" key="3">
    <source>
        <dbReference type="ARBA" id="ARBA00022741"/>
    </source>
</evidence>
<dbReference type="GO" id="GO:0005524">
    <property type="term" value="F:ATP binding"/>
    <property type="evidence" value="ECO:0007669"/>
    <property type="project" value="UniProtKB-UniRule"/>
</dbReference>
<dbReference type="Pfam" id="PF02224">
    <property type="entry name" value="Cytidylate_kin"/>
    <property type="match status" value="1"/>
</dbReference>
<dbReference type="CDD" id="cd02020">
    <property type="entry name" value="CMPK"/>
    <property type="match status" value="1"/>
</dbReference>
<evidence type="ECO:0000313" key="11">
    <source>
        <dbReference type="Proteomes" id="UP000427716"/>
    </source>
</evidence>
<dbReference type="SUPFAM" id="SSF52540">
    <property type="entry name" value="P-loop containing nucleoside triphosphate hydrolases"/>
    <property type="match status" value="1"/>
</dbReference>
<proteinExistence type="inferred from homology"/>
<dbReference type="InterPro" id="IPR003136">
    <property type="entry name" value="Cytidylate_kin"/>
</dbReference>
<reference evidence="10 11" key="1">
    <citation type="submission" date="2019-11" db="EMBL/GenBank/DDBJ databases">
        <authorList>
            <person name="Zhang J."/>
            <person name="Sun C."/>
        </authorList>
    </citation>
    <scope>NUCLEOTIDE SEQUENCE [LARGE SCALE GENOMIC DNA]</scope>
    <source>
        <strain evidence="11">sp2</strain>
    </source>
</reference>
<organism evidence="10 11">
    <name type="scientific">Guyparkeria halophila</name>
    <dbReference type="NCBI Taxonomy" id="47960"/>
    <lineage>
        <taxon>Bacteria</taxon>
        <taxon>Pseudomonadati</taxon>
        <taxon>Pseudomonadota</taxon>
        <taxon>Gammaproteobacteria</taxon>
        <taxon>Chromatiales</taxon>
        <taxon>Thioalkalibacteraceae</taxon>
        <taxon>Guyparkeria</taxon>
    </lineage>
</organism>
<dbReference type="PANTHER" id="PTHR21299:SF2">
    <property type="entry name" value="CYTIDYLATE KINASE"/>
    <property type="match status" value="1"/>
</dbReference>
<dbReference type="Proteomes" id="UP000427716">
    <property type="component" value="Chromosome"/>
</dbReference>
<dbReference type="GO" id="GO:0005829">
    <property type="term" value="C:cytosol"/>
    <property type="evidence" value="ECO:0007669"/>
    <property type="project" value="TreeGrafter"/>
</dbReference>
<comment type="catalytic activity">
    <reaction evidence="7 8">
        <text>CMP + ATP = CDP + ADP</text>
        <dbReference type="Rhea" id="RHEA:11600"/>
        <dbReference type="ChEBI" id="CHEBI:30616"/>
        <dbReference type="ChEBI" id="CHEBI:58069"/>
        <dbReference type="ChEBI" id="CHEBI:60377"/>
        <dbReference type="ChEBI" id="CHEBI:456216"/>
        <dbReference type="EC" id="2.7.4.25"/>
    </reaction>
</comment>
<name>A0A6I6CZN8_9GAMM</name>
<dbReference type="GO" id="GO:0015949">
    <property type="term" value="P:nucleobase-containing small molecule interconversion"/>
    <property type="evidence" value="ECO:0007669"/>
    <property type="project" value="TreeGrafter"/>
</dbReference>
<feature type="binding site" evidence="8">
    <location>
        <begin position="9"/>
        <end position="17"/>
    </location>
    <ligand>
        <name>ATP</name>
        <dbReference type="ChEBI" id="CHEBI:30616"/>
    </ligand>
</feature>
<keyword evidence="5 8" id="KW-0067">ATP-binding</keyword>
<keyword evidence="11" id="KW-1185">Reference proteome</keyword>
<dbReference type="NCBIfam" id="TIGR00017">
    <property type="entry name" value="cmk"/>
    <property type="match status" value="1"/>
</dbReference>
<feature type="domain" description="Cytidylate kinase" evidence="9">
    <location>
        <begin position="5"/>
        <end position="214"/>
    </location>
</feature>
<dbReference type="Gene3D" id="3.40.50.300">
    <property type="entry name" value="P-loop containing nucleotide triphosphate hydrolases"/>
    <property type="match status" value="1"/>
</dbReference>
<comment type="catalytic activity">
    <reaction evidence="6 8">
        <text>dCMP + ATP = dCDP + ADP</text>
        <dbReference type="Rhea" id="RHEA:25094"/>
        <dbReference type="ChEBI" id="CHEBI:30616"/>
        <dbReference type="ChEBI" id="CHEBI:57566"/>
        <dbReference type="ChEBI" id="CHEBI:58593"/>
        <dbReference type="ChEBI" id="CHEBI:456216"/>
        <dbReference type="EC" id="2.7.4.25"/>
    </reaction>
</comment>
<evidence type="ECO:0000256" key="2">
    <source>
        <dbReference type="ARBA" id="ARBA00022679"/>
    </source>
</evidence>
<dbReference type="HAMAP" id="MF_00238">
    <property type="entry name" value="Cytidyl_kinase_type1"/>
    <property type="match status" value="1"/>
</dbReference>
<evidence type="ECO:0000256" key="6">
    <source>
        <dbReference type="ARBA" id="ARBA00047615"/>
    </source>
</evidence>
<dbReference type="RefSeq" id="WP_136866340.1">
    <property type="nucleotide sequence ID" value="NZ_CP046415.1"/>
</dbReference>
<evidence type="ECO:0000256" key="4">
    <source>
        <dbReference type="ARBA" id="ARBA00022777"/>
    </source>
</evidence>
<dbReference type="GO" id="GO:0036431">
    <property type="term" value="F:dCMP kinase activity"/>
    <property type="evidence" value="ECO:0007669"/>
    <property type="project" value="InterPro"/>
</dbReference>
<accession>A0A6I6CZN8</accession>
<dbReference type="EC" id="2.7.4.25" evidence="8"/>
<dbReference type="KEGG" id="ghl:GM160_08325"/>
<dbReference type="GO" id="GO:0006220">
    <property type="term" value="P:pyrimidine nucleotide metabolic process"/>
    <property type="evidence" value="ECO:0007669"/>
    <property type="project" value="UniProtKB-UniRule"/>
</dbReference>
<dbReference type="InterPro" id="IPR011994">
    <property type="entry name" value="Cytidylate_kinase_dom"/>
</dbReference>
<keyword evidence="3 8" id="KW-0547">Nucleotide-binding</keyword>
<dbReference type="InterPro" id="IPR027417">
    <property type="entry name" value="P-loop_NTPase"/>
</dbReference>
<dbReference type="AlphaFoldDB" id="A0A6I6CZN8"/>
<dbReference type="PANTHER" id="PTHR21299">
    <property type="entry name" value="CYTIDYLATE KINASE/PANTOATE-BETA-ALANINE LIGASE"/>
    <property type="match status" value="1"/>
</dbReference>
<comment type="similarity">
    <text evidence="1 8">Belongs to the cytidylate kinase family. Type 1 subfamily.</text>
</comment>
<evidence type="ECO:0000313" key="10">
    <source>
        <dbReference type="EMBL" id="QGT78900.1"/>
    </source>
</evidence>
<keyword evidence="2 8" id="KW-0808">Transferase</keyword>
<comment type="subcellular location">
    <subcellularLocation>
        <location evidence="8">Cytoplasm</location>
    </subcellularLocation>
</comment>
<evidence type="ECO:0000256" key="7">
    <source>
        <dbReference type="ARBA" id="ARBA00048478"/>
    </source>
</evidence>
<evidence type="ECO:0000256" key="8">
    <source>
        <dbReference type="HAMAP-Rule" id="MF_00238"/>
    </source>
</evidence>
<keyword evidence="4 8" id="KW-0418">Kinase</keyword>
<gene>
    <name evidence="8" type="primary">cmk</name>
    <name evidence="10" type="ORF">GM160_08325</name>
</gene>
<protein>
    <recommendedName>
        <fullName evidence="8">Cytidylate kinase</fullName>
        <shortName evidence="8">CK</shortName>
        <ecNumber evidence="8">2.7.4.25</ecNumber>
    </recommendedName>
    <alternativeName>
        <fullName evidence="8">Cytidine monophosphate kinase</fullName>
        <shortName evidence="8">CMP kinase</shortName>
    </alternativeName>
</protein>
<evidence type="ECO:0000256" key="1">
    <source>
        <dbReference type="ARBA" id="ARBA00009427"/>
    </source>
</evidence>
<evidence type="ECO:0000256" key="5">
    <source>
        <dbReference type="ARBA" id="ARBA00022840"/>
    </source>
</evidence>
<evidence type="ECO:0000259" key="9">
    <source>
        <dbReference type="Pfam" id="PF02224"/>
    </source>
</evidence>
<sequence length="222" mass="24365">MVPVITIDGPSGSGKGTIARRLAARLGYGMLDSGALYRLTALASQQAGLAPQAPEIIDIARHLACRFDEEGNVFLNEENVSRELRTETTGAIASQIAARPEVREALLQRQRDFAQAPGLVADGRDMGTVVFPDAPAKIFLDASAEVRADRRYKQLIENGFDASFTALVEEIRQRDERDRNRSVAPLRPAEDALVVDSSDLSIDEVEATLWRYIQDRLADQDA</sequence>
<keyword evidence="8" id="KW-0963">Cytoplasm</keyword>